<dbReference type="PANTHER" id="PTHR19282:SF561">
    <property type="entry name" value="TETRASPANIN"/>
    <property type="match status" value="1"/>
</dbReference>
<comment type="caution">
    <text evidence="6">The sequence shown here is derived from an EMBL/GenBank/DDBJ whole genome shotgun (WGS) entry which is preliminary data.</text>
</comment>
<sequence length="147" mass="15628">MGCTGFLNTMMFLFNGIIFLAGAAILGVGIWVKVDSGSIFGLIEKLENAPEEVTQLLNVAYLLIALGSVLLIIGFLGCCGAMRQSKCMLLTTIAGCFPKISQLFADNTVVVVSVALAIAALEVRLICAMTVSMKLFCSLQSRSAFLH</sequence>
<dbReference type="InterPro" id="IPR018499">
    <property type="entry name" value="Tetraspanin/Peripherin"/>
</dbReference>
<keyword evidence="3 5" id="KW-1133">Transmembrane helix</keyword>
<dbReference type="PANTHER" id="PTHR19282">
    <property type="entry name" value="TETRASPANIN"/>
    <property type="match status" value="1"/>
</dbReference>
<dbReference type="Pfam" id="PF00335">
    <property type="entry name" value="Tetraspanin"/>
    <property type="match status" value="1"/>
</dbReference>
<evidence type="ECO:0000256" key="3">
    <source>
        <dbReference type="ARBA" id="ARBA00022989"/>
    </source>
</evidence>
<proteinExistence type="predicted"/>
<reference evidence="6 7" key="1">
    <citation type="submission" date="2019-04" db="EMBL/GenBank/DDBJ databases">
        <title>Chromosome genome assembly for Takifugu flavidus.</title>
        <authorList>
            <person name="Xiao S."/>
        </authorList>
    </citation>
    <scope>NUCLEOTIDE SEQUENCE [LARGE SCALE GENOMIC DNA]</scope>
    <source>
        <strain evidence="6">HTHZ2018</strain>
        <tissue evidence="6">Muscle</tissue>
    </source>
</reference>
<dbReference type="EMBL" id="RHFK02000016">
    <property type="protein sequence ID" value="TWW64301.1"/>
    <property type="molecule type" value="Genomic_DNA"/>
</dbReference>
<keyword evidence="7" id="KW-1185">Reference proteome</keyword>
<feature type="transmembrane region" description="Helical" evidence="5">
    <location>
        <begin position="12"/>
        <end position="32"/>
    </location>
</feature>
<keyword evidence="2 5" id="KW-0812">Transmembrane</keyword>
<organism evidence="6 7">
    <name type="scientific">Takifugu flavidus</name>
    <name type="common">sansaifugu</name>
    <dbReference type="NCBI Taxonomy" id="433684"/>
    <lineage>
        <taxon>Eukaryota</taxon>
        <taxon>Metazoa</taxon>
        <taxon>Chordata</taxon>
        <taxon>Craniata</taxon>
        <taxon>Vertebrata</taxon>
        <taxon>Euteleostomi</taxon>
        <taxon>Actinopterygii</taxon>
        <taxon>Neopterygii</taxon>
        <taxon>Teleostei</taxon>
        <taxon>Neoteleostei</taxon>
        <taxon>Acanthomorphata</taxon>
        <taxon>Eupercaria</taxon>
        <taxon>Tetraodontiformes</taxon>
        <taxon>Tetradontoidea</taxon>
        <taxon>Tetraodontidae</taxon>
        <taxon>Takifugu</taxon>
    </lineage>
</organism>
<gene>
    <name evidence="6" type="ORF">D4764_03G0013090</name>
</gene>
<feature type="transmembrane region" description="Helical" evidence="5">
    <location>
        <begin position="59"/>
        <end position="80"/>
    </location>
</feature>
<dbReference type="Proteomes" id="UP000324091">
    <property type="component" value="Chromosome 3"/>
</dbReference>
<dbReference type="PRINTS" id="PR00259">
    <property type="entry name" value="TMFOUR"/>
</dbReference>
<comment type="subcellular location">
    <subcellularLocation>
        <location evidence="1">Membrane</location>
        <topology evidence="1">Multi-pass membrane protein</topology>
    </subcellularLocation>
</comment>
<evidence type="ECO:0000256" key="1">
    <source>
        <dbReference type="ARBA" id="ARBA00004141"/>
    </source>
</evidence>
<accession>A0A5C6NCV4</accession>
<evidence type="ECO:0000256" key="4">
    <source>
        <dbReference type="ARBA" id="ARBA00023136"/>
    </source>
</evidence>
<name>A0A5C6NCV4_9TELE</name>
<dbReference type="GO" id="GO:0005886">
    <property type="term" value="C:plasma membrane"/>
    <property type="evidence" value="ECO:0007669"/>
    <property type="project" value="TreeGrafter"/>
</dbReference>
<evidence type="ECO:0000256" key="5">
    <source>
        <dbReference type="SAM" id="Phobius"/>
    </source>
</evidence>
<dbReference type="AlphaFoldDB" id="A0A5C6NCV4"/>
<evidence type="ECO:0000313" key="6">
    <source>
        <dbReference type="EMBL" id="TWW64301.1"/>
    </source>
</evidence>
<evidence type="ECO:0000256" key="2">
    <source>
        <dbReference type="ARBA" id="ARBA00022692"/>
    </source>
</evidence>
<feature type="transmembrane region" description="Helical" evidence="5">
    <location>
        <begin position="111"/>
        <end position="137"/>
    </location>
</feature>
<keyword evidence="4 5" id="KW-0472">Membrane</keyword>
<evidence type="ECO:0000313" key="7">
    <source>
        <dbReference type="Proteomes" id="UP000324091"/>
    </source>
</evidence>
<protein>
    <submittedName>
        <fullName evidence="6">Tetraspanin-1</fullName>
    </submittedName>
</protein>